<dbReference type="PANTHER" id="PTHR45782:SF4">
    <property type="entry name" value="MITOCHONDRIAL RIBOSOME-ASSOCIATED GTPASE 1"/>
    <property type="match status" value="1"/>
</dbReference>
<dbReference type="FunFam" id="3.40.50.300:FF:000590">
    <property type="entry name" value="Ribosome biogenesis GTPase A"/>
    <property type="match status" value="1"/>
</dbReference>
<dbReference type="Pfam" id="PF01926">
    <property type="entry name" value="MMR_HSR1"/>
    <property type="match status" value="1"/>
</dbReference>
<dbReference type="GO" id="GO:0005525">
    <property type="term" value="F:GTP binding"/>
    <property type="evidence" value="ECO:0007669"/>
    <property type="project" value="UniProtKB-KW"/>
</dbReference>
<feature type="domain" description="CP-type G" evidence="6">
    <location>
        <begin position="16"/>
        <end position="179"/>
    </location>
</feature>
<name>A0A845L2P0_9FIRM</name>
<gene>
    <name evidence="7" type="primary">ylqF</name>
    <name evidence="7" type="ORF">GTO91_05175</name>
</gene>
<evidence type="ECO:0000256" key="5">
    <source>
        <dbReference type="PIRSR" id="PIRSR006230-1"/>
    </source>
</evidence>
<accession>A0A845L2P0</accession>
<dbReference type="InterPro" id="IPR030378">
    <property type="entry name" value="G_CP_dom"/>
</dbReference>
<evidence type="ECO:0000256" key="3">
    <source>
        <dbReference type="ARBA" id="ARBA00023134"/>
    </source>
</evidence>
<comment type="caution">
    <text evidence="7">The sequence shown here is derived from an EMBL/GenBank/DDBJ whole genome shotgun (WGS) entry which is preliminary data.</text>
</comment>
<dbReference type="OrthoDB" id="9779790at2"/>
<dbReference type="InterPro" id="IPR016478">
    <property type="entry name" value="GTPase_MTG1"/>
</dbReference>
<dbReference type="PROSITE" id="PS51721">
    <property type="entry name" value="G_CP"/>
    <property type="match status" value="1"/>
</dbReference>
<feature type="binding site" evidence="5">
    <location>
        <begin position="131"/>
        <end position="136"/>
    </location>
    <ligand>
        <name>GTP</name>
        <dbReference type="ChEBI" id="CHEBI:37565"/>
    </ligand>
</feature>
<organism evidence="7 8">
    <name type="scientific">Heliomicrobium undosum</name>
    <dbReference type="NCBI Taxonomy" id="121734"/>
    <lineage>
        <taxon>Bacteria</taxon>
        <taxon>Bacillati</taxon>
        <taxon>Bacillota</taxon>
        <taxon>Clostridia</taxon>
        <taxon>Eubacteriales</taxon>
        <taxon>Heliobacteriaceae</taxon>
        <taxon>Heliomicrobium</taxon>
    </lineage>
</organism>
<dbReference type="Gene3D" id="3.40.50.300">
    <property type="entry name" value="P-loop containing nucleotide triphosphate hydrolases"/>
    <property type="match status" value="1"/>
</dbReference>
<dbReference type="InterPro" id="IPR027417">
    <property type="entry name" value="P-loop_NTPase"/>
</dbReference>
<dbReference type="NCBIfam" id="TIGR03596">
    <property type="entry name" value="GTPase_YlqF"/>
    <property type="match status" value="1"/>
</dbReference>
<keyword evidence="4" id="KW-0963">Cytoplasm</keyword>
<dbReference type="AlphaFoldDB" id="A0A845L2P0"/>
<dbReference type="InterPro" id="IPR019991">
    <property type="entry name" value="GTP-bd_ribosome_bgen"/>
</dbReference>
<dbReference type="GO" id="GO:0003924">
    <property type="term" value="F:GTPase activity"/>
    <property type="evidence" value="ECO:0007669"/>
    <property type="project" value="TreeGrafter"/>
</dbReference>
<evidence type="ECO:0000256" key="1">
    <source>
        <dbReference type="ARBA" id="ARBA00014898"/>
    </source>
</evidence>
<keyword evidence="3 4" id="KW-0342">GTP-binding</keyword>
<dbReference type="PIRSF" id="PIRSF006230">
    <property type="entry name" value="MG442"/>
    <property type="match status" value="1"/>
</dbReference>
<dbReference type="Gene3D" id="1.10.1580.10">
    <property type="match status" value="1"/>
</dbReference>
<dbReference type="CDD" id="cd01856">
    <property type="entry name" value="YlqF"/>
    <property type="match status" value="1"/>
</dbReference>
<dbReference type="RefSeq" id="WP_161255835.1">
    <property type="nucleotide sequence ID" value="NZ_WXEY01000003.1"/>
</dbReference>
<evidence type="ECO:0000259" key="6">
    <source>
        <dbReference type="PROSITE" id="PS51721"/>
    </source>
</evidence>
<feature type="binding site" evidence="5">
    <location>
        <begin position="59"/>
        <end position="62"/>
    </location>
    <ligand>
        <name>GTP</name>
        <dbReference type="ChEBI" id="CHEBI:37565"/>
    </ligand>
</feature>
<reference evidence="7 8" key="1">
    <citation type="submission" date="2020-01" db="EMBL/GenBank/DDBJ databases">
        <title>Whole-genome sequence of Heliobacterium undosum DSM 13378.</title>
        <authorList>
            <person name="Kyndt J.A."/>
            <person name="Meyer T.E."/>
        </authorList>
    </citation>
    <scope>NUCLEOTIDE SEQUENCE [LARGE SCALE GENOMIC DNA]</scope>
    <source>
        <strain evidence="7 8">DSM 13378</strain>
    </source>
</reference>
<dbReference type="GO" id="GO:0006412">
    <property type="term" value="P:translation"/>
    <property type="evidence" value="ECO:0007669"/>
    <property type="project" value="TreeGrafter"/>
</dbReference>
<dbReference type="Proteomes" id="UP000463470">
    <property type="component" value="Unassembled WGS sequence"/>
</dbReference>
<keyword evidence="8" id="KW-1185">Reference proteome</keyword>
<keyword evidence="2 4" id="KW-0547">Nucleotide-binding</keyword>
<dbReference type="GO" id="GO:0005737">
    <property type="term" value="C:cytoplasm"/>
    <property type="evidence" value="ECO:0007669"/>
    <property type="project" value="UniProtKB-SubCell"/>
</dbReference>
<dbReference type="InterPro" id="IPR023179">
    <property type="entry name" value="GTP-bd_ortho_bundle_sf"/>
</dbReference>
<evidence type="ECO:0000256" key="2">
    <source>
        <dbReference type="ARBA" id="ARBA00022741"/>
    </source>
</evidence>
<dbReference type="InterPro" id="IPR006073">
    <property type="entry name" value="GTP-bd"/>
</dbReference>
<comment type="function">
    <text evidence="4">Required for a late step of 50S ribosomal subunit assembly. Has GTPase activity.</text>
</comment>
<dbReference type="SUPFAM" id="SSF52540">
    <property type="entry name" value="P-loop containing nucleoside triphosphate hydrolases"/>
    <property type="match status" value="1"/>
</dbReference>
<proteinExistence type="inferred from homology"/>
<evidence type="ECO:0000313" key="8">
    <source>
        <dbReference type="Proteomes" id="UP000463470"/>
    </source>
</evidence>
<protein>
    <recommendedName>
        <fullName evidence="1 4">Ribosome biogenesis GTPase A</fullName>
    </recommendedName>
</protein>
<dbReference type="PANTHER" id="PTHR45782">
    <property type="entry name" value="MITOCHONDRIAL RIBOSOME-ASSOCIATED GTPASE 1"/>
    <property type="match status" value="1"/>
</dbReference>
<sequence length="286" mass="31772">MSGIQWYPGHMTRARRQVGEDLAKVDLALELVDARIPLSSRNPDIDRILGEKPRIVLLNKADLADPAATRRFIDHFRERSIPALSIDAATGEGVRAIAPLVEQTLEPLIQRWRQRGMRPRAFRAMVVGIPNVGKSSLINRLAGRRRTVTADRPGVTRGPQWVRIGQKLELLDTPGILWPKFEDPLVGFKLSATGAVSDLVVQVQEVAQFILQFLSGEAPQSVAERYGFQMAEISDIEWLDAVARRRGFLGSGGVLDREKAAIQVLGDFRSGKLGRHTLDKPEEYTG</sequence>
<comment type="subcellular location">
    <subcellularLocation>
        <location evidence="4">Cytoplasm</location>
    </subcellularLocation>
</comment>
<dbReference type="EMBL" id="WXEY01000003">
    <property type="protein sequence ID" value="MZP29104.1"/>
    <property type="molecule type" value="Genomic_DNA"/>
</dbReference>
<evidence type="ECO:0000313" key="7">
    <source>
        <dbReference type="EMBL" id="MZP29104.1"/>
    </source>
</evidence>
<evidence type="ECO:0000256" key="4">
    <source>
        <dbReference type="PIRNR" id="PIRNR006230"/>
    </source>
</evidence>
<comment type="similarity">
    <text evidence="4">Belongs to the TRAFAC class YlqF/YawG GTPase family. MTG1 subfamily.</text>
</comment>
<feature type="binding site" evidence="5">
    <location>
        <position position="175"/>
    </location>
    <ligand>
        <name>GTP</name>
        <dbReference type="ChEBI" id="CHEBI:37565"/>
    </ligand>
</feature>